<proteinExistence type="predicted"/>
<dbReference type="EMBL" id="BDQX01000458">
    <property type="protein sequence ID" value="GBG12043.1"/>
    <property type="molecule type" value="Genomic_DNA"/>
</dbReference>
<evidence type="ECO:0008006" key="3">
    <source>
        <dbReference type="Google" id="ProtNLM"/>
    </source>
</evidence>
<comment type="caution">
    <text evidence="1">The sequence shown here is derived from an EMBL/GenBank/DDBJ whole genome shotgun (WGS) entry which is preliminary data.</text>
</comment>
<dbReference type="InterPro" id="IPR043519">
    <property type="entry name" value="NT_sf"/>
</dbReference>
<protein>
    <recommendedName>
        <fullName evidence="3">Nucleotidyl transferase AbiEii/AbiGii toxin family protein</fullName>
    </recommendedName>
</protein>
<gene>
    <name evidence="1" type="ORF">PAT3040_06904</name>
</gene>
<keyword evidence="2" id="KW-1185">Reference proteome</keyword>
<accession>A0A2R5F5G2</accession>
<organism evidence="1 2">
    <name type="scientific">Paenibacillus agaridevorans</name>
    <dbReference type="NCBI Taxonomy" id="171404"/>
    <lineage>
        <taxon>Bacteria</taxon>
        <taxon>Bacillati</taxon>
        <taxon>Bacillota</taxon>
        <taxon>Bacilli</taxon>
        <taxon>Bacillales</taxon>
        <taxon>Paenibacillaceae</taxon>
        <taxon>Paenibacillus</taxon>
    </lineage>
</organism>
<dbReference type="SUPFAM" id="SSF81301">
    <property type="entry name" value="Nucleotidyltransferase"/>
    <property type="match status" value="1"/>
</dbReference>
<dbReference type="RefSeq" id="WP_108996184.1">
    <property type="nucleotide sequence ID" value="NZ_BDQX01000458.1"/>
</dbReference>
<dbReference type="Gene3D" id="3.30.460.40">
    <property type="match status" value="1"/>
</dbReference>
<evidence type="ECO:0000313" key="2">
    <source>
        <dbReference type="Proteomes" id="UP000245202"/>
    </source>
</evidence>
<evidence type="ECO:0000313" key="1">
    <source>
        <dbReference type="EMBL" id="GBG12043.1"/>
    </source>
</evidence>
<dbReference type="AlphaFoldDB" id="A0A2R5F5G2"/>
<dbReference type="Proteomes" id="UP000245202">
    <property type="component" value="Unassembled WGS sequence"/>
</dbReference>
<reference evidence="1 2" key="1">
    <citation type="submission" date="2017-08" db="EMBL/GenBank/DDBJ databases">
        <title>Substantial Increase in Enzyme Production by Combined Drug-Resistance Mutations in Paenibacillus agaridevorans.</title>
        <authorList>
            <person name="Tanaka Y."/>
            <person name="Funane K."/>
            <person name="Hosaka T."/>
            <person name="Shiwa Y."/>
            <person name="Fujita N."/>
            <person name="Miyazaki T."/>
            <person name="Yoshikawa H."/>
            <person name="Murakami K."/>
            <person name="Kasahara K."/>
            <person name="Inaoka T."/>
            <person name="Hiraga Y."/>
            <person name="Ochi K."/>
        </authorList>
    </citation>
    <scope>NUCLEOTIDE SEQUENCE [LARGE SCALE GENOMIC DNA]</scope>
    <source>
        <strain evidence="1 2">T-3040</strain>
    </source>
</reference>
<sequence>MTEKAEIKKALAAIIRLAGNEKWVVGGSAGLLLRGLSLPAKPRDLDLYCDEEDSQELHERLRPFAVDEAAYSETAIYRSTLSHYELEGVRVELVSGFHVSAFQCSYWTEVRQVLIPNGFPVMVEEGLPAAVVVPLAHELWFNALRGRPDRVRMITEAYAANPTRHQGALAVIEDRNTFSPLAIGEVHGWLGQSEAGEEQWMLKSSSGPAASPFV</sequence>
<name>A0A2R5F5G2_9BACL</name>